<name>A0A1F7Y2F0_9BACT</name>
<dbReference type="EMBL" id="MGGE01000019">
    <property type="protein sequence ID" value="OGM21350.1"/>
    <property type="molecule type" value="Genomic_DNA"/>
</dbReference>
<dbReference type="Proteomes" id="UP000178419">
    <property type="component" value="Unassembled WGS sequence"/>
</dbReference>
<protein>
    <submittedName>
        <fullName evidence="1">Uncharacterized protein</fullName>
    </submittedName>
</protein>
<proteinExistence type="predicted"/>
<evidence type="ECO:0000313" key="1">
    <source>
        <dbReference type="EMBL" id="OGM21350.1"/>
    </source>
</evidence>
<gene>
    <name evidence="1" type="ORF">A2714_02540</name>
</gene>
<dbReference type="AlphaFoldDB" id="A0A1F7Y2F0"/>
<reference evidence="1 2" key="1">
    <citation type="journal article" date="2016" name="Nat. Commun.">
        <title>Thousands of microbial genomes shed light on interconnected biogeochemical processes in an aquifer system.</title>
        <authorList>
            <person name="Anantharaman K."/>
            <person name="Brown C.T."/>
            <person name="Hug L.A."/>
            <person name="Sharon I."/>
            <person name="Castelle C.J."/>
            <person name="Probst A.J."/>
            <person name="Thomas B.C."/>
            <person name="Singh A."/>
            <person name="Wilkins M.J."/>
            <person name="Karaoz U."/>
            <person name="Brodie E.L."/>
            <person name="Williams K.H."/>
            <person name="Hubbard S.S."/>
            <person name="Banfield J.F."/>
        </authorList>
    </citation>
    <scope>NUCLEOTIDE SEQUENCE [LARGE SCALE GENOMIC DNA]</scope>
</reference>
<comment type="caution">
    <text evidence="1">The sequence shown here is derived from an EMBL/GenBank/DDBJ whole genome shotgun (WGS) entry which is preliminary data.</text>
</comment>
<accession>A0A1F7Y2F0</accession>
<organism evidence="1 2">
    <name type="scientific">Candidatus Woesebacteria bacterium RIFCSPHIGHO2_01_FULL_38_9</name>
    <dbReference type="NCBI Taxonomy" id="1802492"/>
    <lineage>
        <taxon>Bacteria</taxon>
        <taxon>Candidatus Woeseibacteriota</taxon>
    </lineage>
</organism>
<evidence type="ECO:0000313" key="2">
    <source>
        <dbReference type="Proteomes" id="UP000178419"/>
    </source>
</evidence>
<sequence>MKIVSIAEIVKLAEKLKKDGKKWHFHLLTPDCVFNKEGSYALVLENSSDRQTLVNYSEAKQEEAGKILLELLHGIKTDESYKKTESATSLEISNMAKRAGELTERGIPWHHHALFPDCIFNKSGGYWVLMLEDPETKEVLESVTDYKPDADLQLIEPLFYKQKE</sequence>